<evidence type="ECO:0000313" key="2">
    <source>
        <dbReference type="EMBL" id="SLN61403.1"/>
    </source>
</evidence>
<name>A0A1X6ZU17_9RHOB</name>
<dbReference type="RefSeq" id="WP_232618208.1">
    <property type="nucleotide sequence ID" value="NZ_FWFN01000006.1"/>
</dbReference>
<dbReference type="EMBL" id="FWFN01000006">
    <property type="protein sequence ID" value="SLN61403.1"/>
    <property type="molecule type" value="Genomic_DNA"/>
</dbReference>
<gene>
    <name evidence="2" type="ORF">PSM7751_03082</name>
</gene>
<sequence length="189" mass="20215">MRPHSAPSSRRSRLFLLALPLCLYLGLPAWAQTAHDHAAHGMSGAALPVEPGQGAFAALAEIVALLRADPQTDWSRVDIKALRNHLVDMELLTLEAKVSRDRLDDGMVFTVTGSGRVVEAIRTMVPAHAPFITAETGWAASARLLDNGAELRVTGDAAQIRALGFHGVMTLGAHHQAHHLAIARGEAPH</sequence>
<keyword evidence="3" id="KW-1185">Reference proteome</keyword>
<organism evidence="2 3">
    <name type="scientific">Pseudooceanicola marinus</name>
    <dbReference type="NCBI Taxonomy" id="396013"/>
    <lineage>
        <taxon>Bacteria</taxon>
        <taxon>Pseudomonadati</taxon>
        <taxon>Pseudomonadota</taxon>
        <taxon>Alphaproteobacteria</taxon>
        <taxon>Rhodobacterales</taxon>
        <taxon>Paracoccaceae</taxon>
        <taxon>Pseudooceanicola</taxon>
    </lineage>
</organism>
<protein>
    <submittedName>
        <fullName evidence="2">Uncharacterized protein</fullName>
    </submittedName>
</protein>
<reference evidence="3" key="1">
    <citation type="submission" date="2017-03" db="EMBL/GenBank/DDBJ databases">
        <authorList>
            <person name="Rodrigo-Torres L."/>
            <person name="Arahal R.D."/>
            <person name="Lucena T."/>
        </authorList>
    </citation>
    <scope>NUCLEOTIDE SEQUENCE [LARGE SCALE GENOMIC DNA]</scope>
    <source>
        <strain evidence="3">CECT 7751</strain>
    </source>
</reference>
<feature type="signal peptide" evidence="1">
    <location>
        <begin position="1"/>
        <end position="31"/>
    </location>
</feature>
<accession>A0A1X6ZU17</accession>
<evidence type="ECO:0000256" key="1">
    <source>
        <dbReference type="SAM" id="SignalP"/>
    </source>
</evidence>
<proteinExistence type="predicted"/>
<dbReference type="AlphaFoldDB" id="A0A1X6ZU17"/>
<dbReference type="Proteomes" id="UP000193963">
    <property type="component" value="Unassembled WGS sequence"/>
</dbReference>
<feature type="chain" id="PRO_5012326834" evidence="1">
    <location>
        <begin position="32"/>
        <end position="189"/>
    </location>
</feature>
<keyword evidence="1" id="KW-0732">Signal</keyword>
<evidence type="ECO:0000313" key="3">
    <source>
        <dbReference type="Proteomes" id="UP000193963"/>
    </source>
</evidence>